<evidence type="ECO:0000313" key="4">
    <source>
        <dbReference type="Proteomes" id="UP000525078"/>
    </source>
</evidence>
<feature type="domain" description="Ycf2 N-terminal" evidence="1">
    <location>
        <begin position="30"/>
        <end position="80"/>
    </location>
</feature>
<keyword evidence="5" id="KW-1185">Reference proteome</keyword>
<evidence type="ECO:0000313" key="3">
    <source>
        <dbReference type="EMBL" id="KAF4377036.1"/>
    </source>
</evidence>
<dbReference type="Pfam" id="PF05695">
    <property type="entry name" value="Ycf2"/>
    <property type="match status" value="1"/>
</dbReference>
<sequence>MDSSMCSSAPDPEMWIIQGTLAWRTSPVRTGIPKWMIDSFHTRNNRRKSFDNTDSYFSMISHDQDNWMNPVKPFHRSSLI</sequence>
<dbReference type="EMBL" id="JAATIQ010000148">
    <property type="protein sequence ID" value="KAF4377036.1"/>
    <property type="molecule type" value="Genomic_DNA"/>
</dbReference>
<dbReference type="AlphaFoldDB" id="A0A7J6ESA2"/>
<accession>A0A7J6ESA2</accession>
<dbReference type="InterPro" id="IPR056777">
    <property type="entry name" value="Ycf2_N"/>
</dbReference>
<dbReference type="Proteomes" id="UP000525078">
    <property type="component" value="Unassembled WGS sequence"/>
</dbReference>
<proteinExistence type="predicted"/>
<comment type="caution">
    <text evidence="2">The sequence shown here is derived from an EMBL/GenBank/DDBJ whole genome shotgun (WGS) entry which is preliminary data.</text>
</comment>
<evidence type="ECO:0000259" key="1">
    <source>
        <dbReference type="Pfam" id="PF05695"/>
    </source>
</evidence>
<protein>
    <recommendedName>
        <fullName evidence="1">Ycf2 N-terminal domain-containing protein</fullName>
    </recommendedName>
</protein>
<organism evidence="2 4">
    <name type="scientific">Cannabis sativa</name>
    <name type="common">Hemp</name>
    <name type="synonym">Marijuana</name>
    <dbReference type="NCBI Taxonomy" id="3483"/>
    <lineage>
        <taxon>Eukaryota</taxon>
        <taxon>Viridiplantae</taxon>
        <taxon>Streptophyta</taxon>
        <taxon>Embryophyta</taxon>
        <taxon>Tracheophyta</taxon>
        <taxon>Spermatophyta</taxon>
        <taxon>Magnoliopsida</taxon>
        <taxon>eudicotyledons</taxon>
        <taxon>Gunneridae</taxon>
        <taxon>Pentapetalae</taxon>
        <taxon>rosids</taxon>
        <taxon>fabids</taxon>
        <taxon>Rosales</taxon>
        <taxon>Cannabaceae</taxon>
        <taxon>Cannabis</taxon>
    </lineage>
</organism>
<name>A0A7J6ESA2_CANSA</name>
<evidence type="ECO:0000313" key="5">
    <source>
        <dbReference type="Proteomes" id="UP000583929"/>
    </source>
</evidence>
<dbReference type="Proteomes" id="UP000583929">
    <property type="component" value="Unassembled WGS sequence"/>
</dbReference>
<gene>
    <name evidence="2" type="ORF">F8388_001167</name>
    <name evidence="3" type="ORF">G4B88_023822</name>
</gene>
<reference evidence="4 5" key="1">
    <citation type="journal article" date="2020" name="bioRxiv">
        <title>Sequence and annotation of 42 cannabis genomes reveals extensive copy number variation in cannabinoid synthesis and pathogen resistance genes.</title>
        <authorList>
            <person name="Mckernan K.J."/>
            <person name="Helbert Y."/>
            <person name="Kane L.T."/>
            <person name="Ebling H."/>
            <person name="Zhang L."/>
            <person name="Liu B."/>
            <person name="Eaton Z."/>
            <person name="Mclaughlin S."/>
            <person name="Kingan S."/>
            <person name="Baybayan P."/>
            <person name="Concepcion G."/>
            <person name="Jordan M."/>
            <person name="Riva A."/>
            <person name="Barbazuk W."/>
            <person name="Harkins T."/>
        </authorList>
    </citation>
    <scope>NUCLEOTIDE SEQUENCE [LARGE SCALE GENOMIC DNA]</scope>
    <source>
        <strain evidence="4 5">cv. Jamaican Lion 4</strain>
        <strain evidence="3">Father</strain>
        <strain evidence="2">Mother</strain>
        <tissue evidence="2">Leaf</tissue>
    </source>
</reference>
<dbReference type="EMBL" id="JAATIP010000193">
    <property type="protein sequence ID" value="KAF4361278.1"/>
    <property type="molecule type" value="Genomic_DNA"/>
</dbReference>
<evidence type="ECO:0000313" key="2">
    <source>
        <dbReference type="EMBL" id="KAF4361278.1"/>
    </source>
</evidence>